<gene>
    <name evidence="1" type="ORF">COS54_01550</name>
</gene>
<proteinExistence type="predicted"/>
<name>A0A2M7BDG1_9BACT</name>
<dbReference type="EMBL" id="PEVC01000030">
    <property type="protein sequence ID" value="PIV01155.1"/>
    <property type="molecule type" value="Genomic_DNA"/>
</dbReference>
<reference evidence="2" key="1">
    <citation type="submission" date="2017-09" db="EMBL/GenBank/DDBJ databases">
        <title>Depth-based differentiation of microbial function through sediment-hosted aquifers and enrichment of novel symbionts in the deep terrestrial subsurface.</title>
        <authorList>
            <person name="Probst A.J."/>
            <person name="Ladd B."/>
            <person name="Jarett J.K."/>
            <person name="Geller-Mcgrath D.E."/>
            <person name="Sieber C.M.K."/>
            <person name="Emerson J.B."/>
            <person name="Anantharaman K."/>
            <person name="Thomas B.C."/>
            <person name="Malmstrom R."/>
            <person name="Stieglmeier M."/>
            <person name="Klingl A."/>
            <person name="Woyke T."/>
            <person name="Ryan C.M."/>
            <person name="Banfield J.F."/>
        </authorList>
    </citation>
    <scope>NUCLEOTIDE SEQUENCE [LARGE SCALE GENOMIC DNA]</scope>
</reference>
<dbReference type="InterPro" id="IPR009241">
    <property type="entry name" value="HigB-like"/>
</dbReference>
<dbReference type="AlphaFoldDB" id="A0A2M7BDG1"/>
<sequence>MAILISVSSNGQNPTDKFLDSLSVKQPVLILHGFIKKDQKTPLREIETALKRFEEYKKSGIDK</sequence>
<protein>
    <submittedName>
        <fullName evidence="1">Uncharacterized protein</fullName>
    </submittedName>
</protein>
<comment type="caution">
    <text evidence="1">The sequence shown here is derived from an EMBL/GenBank/DDBJ whole genome shotgun (WGS) entry which is preliminary data.</text>
</comment>
<organism evidence="1 2">
    <name type="scientific">Candidatus Shapirobacteria bacterium CG03_land_8_20_14_0_80_39_12</name>
    <dbReference type="NCBI Taxonomy" id="1974879"/>
    <lineage>
        <taxon>Bacteria</taxon>
        <taxon>Candidatus Shapironibacteriota</taxon>
    </lineage>
</organism>
<dbReference type="Proteomes" id="UP000229631">
    <property type="component" value="Unassembled WGS sequence"/>
</dbReference>
<accession>A0A2M7BDG1</accession>
<dbReference type="Pfam" id="PF05973">
    <property type="entry name" value="Gp49"/>
    <property type="match status" value="1"/>
</dbReference>
<evidence type="ECO:0000313" key="1">
    <source>
        <dbReference type="EMBL" id="PIV01155.1"/>
    </source>
</evidence>
<evidence type="ECO:0000313" key="2">
    <source>
        <dbReference type="Proteomes" id="UP000229631"/>
    </source>
</evidence>